<dbReference type="Proteomes" id="UP000772434">
    <property type="component" value="Unassembled WGS sequence"/>
</dbReference>
<dbReference type="OrthoDB" id="3252356at2759"/>
<evidence type="ECO:0000313" key="2">
    <source>
        <dbReference type="Proteomes" id="UP000772434"/>
    </source>
</evidence>
<dbReference type="SUPFAM" id="SSF52047">
    <property type="entry name" value="RNI-like"/>
    <property type="match status" value="1"/>
</dbReference>
<name>A0A9P5PNY4_9AGAR</name>
<dbReference type="Gene3D" id="3.80.10.10">
    <property type="entry name" value="Ribonuclease Inhibitor"/>
    <property type="match status" value="1"/>
</dbReference>
<accession>A0A9P5PNY4</accession>
<gene>
    <name evidence="1" type="ORF">BDP27DRAFT_62398</name>
</gene>
<evidence type="ECO:0008006" key="3">
    <source>
        <dbReference type="Google" id="ProtNLM"/>
    </source>
</evidence>
<comment type="caution">
    <text evidence="1">The sequence shown here is derived from an EMBL/GenBank/DDBJ whole genome shotgun (WGS) entry which is preliminary data.</text>
</comment>
<dbReference type="Gene3D" id="1.20.1280.50">
    <property type="match status" value="1"/>
</dbReference>
<organism evidence="1 2">
    <name type="scientific">Rhodocollybia butyracea</name>
    <dbReference type="NCBI Taxonomy" id="206335"/>
    <lineage>
        <taxon>Eukaryota</taxon>
        <taxon>Fungi</taxon>
        <taxon>Dikarya</taxon>
        <taxon>Basidiomycota</taxon>
        <taxon>Agaricomycotina</taxon>
        <taxon>Agaricomycetes</taxon>
        <taxon>Agaricomycetidae</taxon>
        <taxon>Agaricales</taxon>
        <taxon>Marasmiineae</taxon>
        <taxon>Omphalotaceae</taxon>
        <taxon>Rhodocollybia</taxon>
    </lineage>
</organism>
<sequence length="526" mass="59006">MIRTSLHSSSCVTLTVLVNHHYGPDPSLKETLYKQTPSDFRPQVGMLHMTASSQSGIHRLPSETLSYIFLHVVHEYDESPLTISHICSRWRKVSISTGALWTSIKLSLPYSSSQLAYLQTWLSRSKSYPLDILLDFRDEDWNWEEDDHAFTPEISEEIISVLRPHSKRWRHVELFTDTWAPIYTFLDLTRNITDLPILKSVALSRCNAYFARKGELFKPTRFREPISLFGGACLPSLRELSLVGVHVNWQTSSLRNLVELEFKFHAYDVMPTLPQFINILTGCPELERLSIVGWGPKLDVASSTHQPVPHIISMPKLLRLCFGFVDVDYAVLVLSLFHLPALCELELEDVASIVDPMGPSDASALLELLGCSTVPSTDSCCYPLHQVECLELRSLRSSETVFANFLRRFVTLEKINLSDADSALLSALGPQNFAPGPVLAVEGGGDTNHTSKIQESRRPSFVSLSGSLAPCPHLSWGMIVMTRMMMLEMCLWLSRICSCFIVFSNLNLCVAGTCNDLKSGIEILEA</sequence>
<evidence type="ECO:0000313" key="1">
    <source>
        <dbReference type="EMBL" id="KAF9065360.1"/>
    </source>
</evidence>
<proteinExistence type="predicted"/>
<reference evidence="1" key="1">
    <citation type="submission" date="2020-11" db="EMBL/GenBank/DDBJ databases">
        <authorList>
            <consortium name="DOE Joint Genome Institute"/>
            <person name="Ahrendt S."/>
            <person name="Riley R."/>
            <person name="Andreopoulos W."/>
            <person name="Labutti K."/>
            <person name="Pangilinan J."/>
            <person name="Ruiz-Duenas F.J."/>
            <person name="Barrasa J.M."/>
            <person name="Sanchez-Garcia M."/>
            <person name="Camarero S."/>
            <person name="Miyauchi S."/>
            <person name="Serrano A."/>
            <person name="Linde D."/>
            <person name="Babiker R."/>
            <person name="Drula E."/>
            <person name="Ayuso-Fernandez I."/>
            <person name="Pacheco R."/>
            <person name="Padilla G."/>
            <person name="Ferreira P."/>
            <person name="Barriuso J."/>
            <person name="Kellner H."/>
            <person name="Castanera R."/>
            <person name="Alfaro M."/>
            <person name="Ramirez L."/>
            <person name="Pisabarro A.G."/>
            <person name="Kuo A."/>
            <person name="Tritt A."/>
            <person name="Lipzen A."/>
            <person name="He G."/>
            <person name="Yan M."/>
            <person name="Ng V."/>
            <person name="Cullen D."/>
            <person name="Martin F."/>
            <person name="Rosso M.-N."/>
            <person name="Henrissat B."/>
            <person name="Hibbett D."/>
            <person name="Martinez A.T."/>
            <person name="Grigoriev I.V."/>
        </authorList>
    </citation>
    <scope>NUCLEOTIDE SEQUENCE</scope>
    <source>
        <strain evidence="1">AH 40177</strain>
    </source>
</reference>
<protein>
    <recommendedName>
        <fullName evidence="3">F-box domain-containing protein</fullName>
    </recommendedName>
</protein>
<dbReference type="EMBL" id="JADNRY010000105">
    <property type="protein sequence ID" value="KAF9065360.1"/>
    <property type="molecule type" value="Genomic_DNA"/>
</dbReference>
<dbReference type="AlphaFoldDB" id="A0A9P5PNY4"/>
<keyword evidence="2" id="KW-1185">Reference proteome</keyword>
<dbReference type="InterPro" id="IPR032675">
    <property type="entry name" value="LRR_dom_sf"/>
</dbReference>